<dbReference type="RefSeq" id="WP_011328597.1">
    <property type="nucleotide sequence ID" value="NZ_BJXZ01000060.1"/>
</dbReference>
<dbReference type="KEGG" id="png:PNIG_a2592"/>
<evidence type="ECO:0000313" key="2">
    <source>
        <dbReference type="EMBL" id="ASM54593.1"/>
    </source>
</evidence>
<dbReference type="Proteomes" id="UP000198329">
    <property type="component" value="Chromosome I"/>
</dbReference>
<dbReference type="SUPFAM" id="SSF159888">
    <property type="entry name" value="YdhG-like"/>
    <property type="match status" value="1"/>
</dbReference>
<dbReference type="Pfam" id="PF08818">
    <property type="entry name" value="DUF1801"/>
    <property type="match status" value="1"/>
</dbReference>
<evidence type="ECO:0000259" key="1">
    <source>
        <dbReference type="Pfam" id="PF08818"/>
    </source>
</evidence>
<proteinExistence type="predicted"/>
<dbReference type="GeneID" id="300942239"/>
<accession>A0AAC9UJ32</accession>
<sequence length="140" mass="15915">MSLKTQANQITLVECLHNVETKREDEAKTLLALFTKVTNEQAVVWGKDIIGFGHYTYKHNSGSSEKWPLTGFSPRKTKLCIYIMPGFEDETIKTLLNQLGKHSLGKSCLYITNLAKVDLTILAQIITRSLNIMQQRYPQL</sequence>
<dbReference type="AlphaFoldDB" id="A0AAC9UJ32"/>
<gene>
    <name evidence="2" type="ORF">PNIG_a2592</name>
</gene>
<protein>
    <recommendedName>
        <fullName evidence="1">YdhG-like domain-containing protein</fullName>
    </recommendedName>
</protein>
<dbReference type="InterPro" id="IPR014922">
    <property type="entry name" value="YdhG-like"/>
</dbReference>
<evidence type="ECO:0000313" key="3">
    <source>
        <dbReference type="Proteomes" id="UP000198329"/>
    </source>
</evidence>
<feature type="domain" description="YdhG-like" evidence="1">
    <location>
        <begin position="24"/>
        <end position="128"/>
    </location>
</feature>
<keyword evidence="3" id="KW-1185">Reference proteome</keyword>
<name>A0AAC9UJ32_9GAMM</name>
<dbReference type="EMBL" id="CP011036">
    <property type="protein sequence ID" value="ASM54593.1"/>
    <property type="molecule type" value="Genomic_DNA"/>
</dbReference>
<reference evidence="2 3" key="1">
    <citation type="submission" date="2015-03" db="EMBL/GenBank/DDBJ databases">
        <authorList>
            <person name="Xie B.-B."/>
            <person name="Rong J.-C."/>
            <person name="Qin Q.-L."/>
            <person name="Zhang Y.-Z."/>
        </authorList>
    </citation>
    <scope>NUCLEOTIDE SEQUENCE [LARGE SCALE GENOMIC DNA]</scope>
    <source>
        <strain evidence="2 3">KMM 661</strain>
    </source>
</reference>
<organism evidence="2 3">
    <name type="scientific">Pseudoalteromonas nigrifaciens</name>
    <dbReference type="NCBI Taxonomy" id="28109"/>
    <lineage>
        <taxon>Bacteria</taxon>
        <taxon>Pseudomonadati</taxon>
        <taxon>Pseudomonadota</taxon>
        <taxon>Gammaproteobacteria</taxon>
        <taxon>Alteromonadales</taxon>
        <taxon>Pseudoalteromonadaceae</taxon>
        <taxon>Pseudoalteromonas</taxon>
    </lineage>
</organism>